<evidence type="ECO:0000259" key="2">
    <source>
        <dbReference type="PROSITE" id="PS50165"/>
    </source>
</evidence>
<dbReference type="InterPro" id="IPR050066">
    <property type="entry name" value="UvrABC_protein_C"/>
</dbReference>
<dbReference type="PANTHER" id="PTHR30562:SF1">
    <property type="entry name" value="UVRABC SYSTEM PROTEIN C"/>
    <property type="match status" value="1"/>
</dbReference>
<feature type="region of interest" description="Disordered" evidence="1">
    <location>
        <begin position="305"/>
        <end position="340"/>
    </location>
</feature>
<comment type="caution">
    <text evidence="3">The sequence shown here is derived from an EMBL/GenBank/DDBJ whole genome shotgun (WGS) entry which is preliminary data.</text>
</comment>
<dbReference type="Gene3D" id="3.30.420.340">
    <property type="entry name" value="UvrC, RNAse H endonuclease domain"/>
    <property type="match status" value="1"/>
</dbReference>
<dbReference type="EMBL" id="JBHLYQ010000154">
    <property type="protein sequence ID" value="MFC0082784.1"/>
    <property type="molecule type" value="Genomic_DNA"/>
</dbReference>
<feature type="non-terminal residue" evidence="3">
    <location>
        <position position="1"/>
    </location>
</feature>
<dbReference type="InterPro" id="IPR038476">
    <property type="entry name" value="UvrC_RNase_H_dom_sf"/>
</dbReference>
<protein>
    <submittedName>
        <fullName evidence="3">Excinuclease ABC subunit C</fullName>
    </submittedName>
</protein>
<accession>A0ABV6C914</accession>
<name>A0ABV6C914_9ACTN</name>
<dbReference type="Pfam" id="PF08459">
    <property type="entry name" value="UvrC_RNaseH_dom"/>
    <property type="match status" value="1"/>
</dbReference>
<dbReference type="InterPro" id="IPR010994">
    <property type="entry name" value="RuvA_2-like"/>
</dbReference>
<organism evidence="3 4">
    <name type="scientific">Aciditerrimonas ferrireducens</name>
    <dbReference type="NCBI Taxonomy" id="667306"/>
    <lineage>
        <taxon>Bacteria</taxon>
        <taxon>Bacillati</taxon>
        <taxon>Actinomycetota</taxon>
        <taxon>Acidimicrobiia</taxon>
        <taxon>Acidimicrobiales</taxon>
        <taxon>Acidimicrobiaceae</taxon>
        <taxon>Aciditerrimonas</taxon>
    </lineage>
</organism>
<sequence length="340" mass="36675">QVLLPTLPEAAEAHQALLGDRRGGPVTLSVPQRGAKRRLPETAQANALEELRRARSRRAADHAARAAALEALQEVLGLPQAPLRIECYDMSHLQGTDYVGSMVVLEDGLPRPSEYRRFKIRTVPGNDDYAAMGEVLERRLGALLRERARAAEGTDGRARRFAYPPQLLLVDGGKGQLGVAVEVLERLGLTGEIPVAALAKAFEEVFVPGRPDPLRIPYGSPALLVLQQARDEAHRFAVGYHRRLRSARMTRSALDQVPGLGPARRRALLRHYGSLRRLRAAPLEELAGLPFLPAPVAEALFAHLHGPSTPAEPSSPSAPEAGPGLVPDPVRVAIGQDGGP</sequence>
<dbReference type="Gene3D" id="1.10.150.20">
    <property type="entry name" value="5' to 3' exonuclease, C-terminal subdomain"/>
    <property type="match status" value="1"/>
</dbReference>
<evidence type="ECO:0000256" key="1">
    <source>
        <dbReference type="SAM" id="MobiDB-lite"/>
    </source>
</evidence>
<evidence type="ECO:0000313" key="4">
    <source>
        <dbReference type="Proteomes" id="UP001589788"/>
    </source>
</evidence>
<evidence type="ECO:0000313" key="3">
    <source>
        <dbReference type="EMBL" id="MFC0082784.1"/>
    </source>
</evidence>
<feature type="compositionally biased region" description="Low complexity" evidence="1">
    <location>
        <begin position="306"/>
        <end position="324"/>
    </location>
</feature>
<dbReference type="Pfam" id="PF22920">
    <property type="entry name" value="UvrC_RNaseH"/>
    <property type="match status" value="1"/>
</dbReference>
<dbReference type="PANTHER" id="PTHR30562">
    <property type="entry name" value="UVRC/OXIDOREDUCTASE"/>
    <property type="match status" value="1"/>
</dbReference>
<dbReference type="SUPFAM" id="SSF47781">
    <property type="entry name" value="RuvA domain 2-like"/>
    <property type="match status" value="1"/>
</dbReference>
<dbReference type="PROSITE" id="PS50165">
    <property type="entry name" value="UVRC"/>
    <property type="match status" value="1"/>
</dbReference>
<gene>
    <name evidence="3" type="ORF">ACFFRE_11645</name>
</gene>
<feature type="domain" description="UvrC family homology region profile" evidence="2">
    <location>
        <begin position="1"/>
        <end position="184"/>
    </location>
</feature>
<keyword evidence="4" id="KW-1185">Reference proteome</keyword>
<dbReference type="InterPro" id="IPR001162">
    <property type="entry name" value="UvrC_RNase_H_dom"/>
</dbReference>
<reference evidence="3 4" key="1">
    <citation type="submission" date="2024-09" db="EMBL/GenBank/DDBJ databases">
        <authorList>
            <person name="Sun Q."/>
            <person name="Mori K."/>
        </authorList>
    </citation>
    <scope>NUCLEOTIDE SEQUENCE [LARGE SCALE GENOMIC DNA]</scope>
    <source>
        <strain evidence="3 4">JCM 15389</strain>
    </source>
</reference>
<proteinExistence type="predicted"/>
<dbReference type="Proteomes" id="UP001589788">
    <property type="component" value="Unassembled WGS sequence"/>
</dbReference>